<sequence length="862" mass="97090">MNLKQLYTLVIFLTSFAALSQINGDELNYLSPKKYTIGAIDIQGVENYDHDAIRVISGLTVGKEVSVPGEEFSRAIKNIWSQDLFSNVEVGYTQIDEVNEEIFVYIKLTGRPKLSKFKFEGVKKGEADKIREIIDLRSGDVITEPLVKNTEKLVRGFFQEKGYLRANVNIEEKMDTSVFNARSFNIKVDKGERIKIDHINIVGNETVDLSHYESFFKRKIVAFGVSDKGIRKSMKDTKQKGILRIFSRSKFNQTAYDRDKRLIIEKFNAIGLRDMEIVTDSIYDIDEKHIGITIKINQGAKYYFGDVSWVGNTKYRSGVLDTLLGIRKGDVYDKARLEQRLFMSADNSDITSIYMDKGYLFFTVTPVEINISENNQINYEIRISEGKEARYGEIRIMGNTKTNDHVIRRELRTKPGDLFSRADIIRTQRELSQLGYFDNEQFQINPIPNPADGTVDIEYTVVEKSSDQIELSGGYGGGYLIGTLGLTFTNFSTKNFFKKEAWSPLPSGDGQRLSLRGQTYGVGYQSYNLSFTEPWLGGKKPISLTTFMTHSNILQEVDTDAANDLKIGVTSVGVGVGSRLKWPDDFFSVYSELNYTYYDLKNASSRFVFASGYSNDISLNFTIARNSIDSPIYPRGGSNFKLFTKSTIPYSKFDGVTDYSTYTQQELYKYAEYFKIKFTGEWYLPVSKNKKLVLVPKFGFGFMGGYSSSKGNTPFQRFYLGGNGLSNSVNYDGREQITLRGYDVTNGLSTSTGDPLIAKYSLELRYPISLNPSATIYLLSFVEAGNTYTNFKTFNPFNVKRSAGVGARVYLPMFGMLGVDLGWGFDPISADRLGASELNTNILGNGYSFGIFPVIGVSLGDL</sequence>
<dbReference type="Gene3D" id="2.40.160.50">
    <property type="entry name" value="membrane protein fhac: a member of the omp85/tpsb transporter family"/>
    <property type="match status" value="1"/>
</dbReference>
<feature type="domain" description="POTRA" evidence="9">
    <location>
        <begin position="389"/>
        <end position="464"/>
    </location>
</feature>
<evidence type="ECO:0000313" key="10">
    <source>
        <dbReference type="EMBL" id="PZE18521.1"/>
    </source>
</evidence>
<feature type="signal peptide" evidence="8">
    <location>
        <begin position="1"/>
        <end position="20"/>
    </location>
</feature>
<keyword evidence="7" id="KW-0998">Cell outer membrane</keyword>
<dbReference type="PANTHER" id="PTHR12815">
    <property type="entry name" value="SORTING AND ASSEMBLY MACHINERY SAMM50 PROTEIN FAMILY MEMBER"/>
    <property type="match status" value="1"/>
</dbReference>
<evidence type="ECO:0000256" key="6">
    <source>
        <dbReference type="ARBA" id="ARBA00023136"/>
    </source>
</evidence>
<protein>
    <submittedName>
        <fullName evidence="10">Outer membrane protein assembly factor BamA</fullName>
    </submittedName>
</protein>
<dbReference type="InterPro" id="IPR039910">
    <property type="entry name" value="D15-like"/>
</dbReference>
<evidence type="ECO:0000256" key="3">
    <source>
        <dbReference type="ARBA" id="ARBA00022692"/>
    </source>
</evidence>
<feature type="chain" id="PRO_5016037997" evidence="8">
    <location>
        <begin position="21"/>
        <end position="862"/>
    </location>
</feature>
<dbReference type="PANTHER" id="PTHR12815:SF47">
    <property type="entry name" value="TRANSLOCATION AND ASSEMBLY MODULE SUBUNIT TAMA"/>
    <property type="match status" value="1"/>
</dbReference>
<accession>A0A2W1N5U6</accession>
<evidence type="ECO:0000313" key="11">
    <source>
        <dbReference type="Proteomes" id="UP000249248"/>
    </source>
</evidence>
<evidence type="ECO:0000259" key="9">
    <source>
        <dbReference type="PROSITE" id="PS51779"/>
    </source>
</evidence>
<dbReference type="InterPro" id="IPR010827">
    <property type="entry name" value="BamA/TamA_POTRA"/>
</dbReference>
<evidence type="ECO:0000256" key="2">
    <source>
        <dbReference type="ARBA" id="ARBA00022452"/>
    </source>
</evidence>
<reference evidence="10 11" key="1">
    <citation type="submission" date="2018-06" db="EMBL/GenBank/DDBJ databases">
        <title>The draft genome sequence of Crocinitomix sp. SM1701.</title>
        <authorList>
            <person name="Zhang X."/>
        </authorList>
    </citation>
    <scope>NUCLEOTIDE SEQUENCE [LARGE SCALE GENOMIC DNA]</scope>
    <source>
        <strain evidence="10 11">SM1701</strain>
    </source>
</reference>
<keyword evidence="4 8" id="KW-0732">Signal</keyword>
<keyword evidence="5" id="KW-0677">Repeat</keyword>
<dbReference type="PIRSF" id="PIRSF006076">
    <property type="entry name" value="OM_assembly_OMP85"/>
    <property type="match status" value="1"/>
</dbReference>
<dbReference type="AlphaFoldDB" id="A0A2W1N5U6"/>
<keyword evidence="6" id="KW-0472">Membrane</keyword>
<dbReference type="EMBL" id="QKSB01000001">
    <property type="protein sequence ID" value="PZE18521.1"/>
    <property type="molecule type" value="Genomic_DNA"/>
</dbReference>
<dbReference type="Proteomes" id="UP000249248">
    <property type="component" value="Unassembled WGS sequence"/>
</dbReference>
<dbReference type="PROSITE" id="PS51779">
    <property type="entry name" value="POTRA"/>
    <property type="match status" value="1"/>
</dbReference>
<name>A0A2W1N5U6_9FLAO</name>
<dbReference type="GO" id="GO:0019867">
    <property type="term" value="C:outer membrane"/>
    <property type="evidence" value="ECO:0007669"/>
    <property type="project" value="InterPro"/>
</dbReference>
<dbReference type="Pfam" id="PF01103">
    <property type="entry name" value="Omp85"/>
    <property type="match status" value="1"/>
</dbReference>
<dbReference type="OrthoDB" id="9802086at2"/>
<dbReference type="InterPro" id="IPR034746">
    <property type="entry name" value="POTRA"/>
</dbReference>
<proteinExistence type="predicted"/>
<dbReference type="Pfam" id="PF07244">
    <property type="entry name" value="POTRA"/>
    <property type="match status" value="3"/>
</dbReference>
<keyword evidence="2" id="KW-1134">Transmembrane beta strand</keyword>
<evidence type="ECO:0000256" key="7">
    <source>
        <dbReference type="ARBA" id="ARBA00023237"/>
    </source>
</evidence>
<evidence type="ECO:0000256" key="1">
    <source>
        <dbReference type="ARBA" id="ARBA00004370"/>
    </source>
</evidence>
<gene>
    <name evidence="10" type="ORF">DNU06_01425</name>
</gene>
<evidence type="ECO:0000256" key="8">
    <source>
        <dbReference type="SAM" id="SignalP"/>
    </source>
</evidence>
<keyword evidence="11" id="KW-1185">Reference proteome</keyword>
<keyword evidence="3" id="KW-0812">Transmembrane</keyword>
<comment type="caution">
    <text evidence="10">The sequence shown here is derived from an EMBL/GenBank/DDBJ whole genome shotgun (WGS) entry which is preliminary data.</text>
</comment>
<dbReference type="GO" id="GO:0071709">
    <property type="term" value="P:membrane assembly"/>
    <property type="evidence" value="ECO:0007669"/>
    <property type="project" value="InterPro"/>
</dbReference>
<dbReference type="RefSeq" id="WP_111061421.1">
    <property type="nucleotide sequence ID" value="NZ_JBHUCU010000007.1"/>
</dbReference>
<evidence type="ECO:0000256" key="5">
    <source>
        <dbReference type="ARBA" id="ARBA00022737"/>
    </source>
</evidence>
<dbReference type="Gene3D" id="3.10.20.310">
    <property type="entry name" value="membrane protein fhac"/>
    <property type="match status" value="5"/>
</dbReference>
<evidence type="ECO:0000256" key="4">
    <source>
        <dbReference type="ARBA" id="ARBA00022729"/>
    </source>
</evidence>
<comment type="subcellular location">
    <subcellularLocation>
        <location evidence="1">Membrane</location>
    </subcellularLocation>
</comment>
<dbReference type="InterPro" id="IPR000184">
    <property type="entry name" value="Bac_surfAg_D15"/>
</dbReference>
<dbReference type="InterPro" id="IPR023707">
    <property type="entry name" value="OM_assembly_BamA"/>
</dbReference>
<organism evidence="10 11">
    <name type="scientific">Putridiphycobacter roseus</name>
    <dbReference type="NCBI Taxonomy" id="2219161"/>
    <lineage>
        <taxon>Bacteria</taxon>
        <taxon>Pseudomonadati</taxon>
        <taxon>Bacteroidota</taxon>
        <taxon>Flavobacteriia</taxon>
        <taxon>Flavobacteriales</taxon>
        <taxon>Crocinitomicaceae</taxon>
        <taxon>Putridiphycobacter</taxon>
    </lineage>
</organism>